<proteinExistence type="predicted"/>
<reference evidence="1 2" key="1">
    <citation type="submission" date="2017-06" db="EMBL/GenBank/DDBJ databases">
        <authorList>
            <person name="Kim H.J."/>
            <person name="Triplett B.A."/>
        </authorList>
    </citation>
    <scope>NUCLEOTIDE SEQUENCE [LARGE SCALE GENOMIC DNA]</scope>
    <source>
        <strain evidence="1 2">CGMCC 4.2132</strain>
    </source>
</reference>
<gene>
    <name evidence="1" type="ORF">SAMN05216276_102872</name>
</gene>
<evidence type="ECO:0000313" key="1">
    <source>
        <dbReference type="EMBL" id="SNT20480.1"/>
    </source>
</evidence>
<dbReference type="AlphaFoldDB" id="A0A239KR27"/>
<sequence length="51" mass="5771">MPRLASPRAVTKTPGHSRIGLIMNTYTHVLLDIRGDLLRHELVNILNYSCL</sequence>
<dbReference type="Proteomes" id="UP000198282">
    <property type="component" value="Unassembled WGS sequence"/>
</dbReference>
<keyword evidence="2" id="KW-1185">Reference proteome</keyword>
<dbReference type="EMBL" id="FZOD01000028">
    <property type="protein sequence ID" value="SNT20480.1"/>
    <property type="molecule type" value="Genomic_DNA"/>
</dbReference>
<organism evidence="1 2">
    <name type="scientific">Streptosporangium subroseum</name>
    <dbReference type="NCBI Taxonomy" id="106412"/>
    <lineage>
        <taxon>Bacteria</taxon>
        <taxon>Bacillati</taxon>
        <taxon>Actinomycetota</taxon>
        <taxon>Actinomycetes</taxon>
        <taxon>Streptosporangiales</taxon>
        <taxon>Streptosporangiaceae</taxon>
        <taxon>Streptosporangium</taxon>
    </lineage>
</organism>
<protein>
    <submittedName>
        <fullName evidence="1">Uncharacterized protein</fullName>
    </submittedName>
</protein>
<evidence type="ECO:0000313" key="2">
    <source>
        <dbReference type="Proteomes" id="UP000198282"/>
    </source>
</evidence>
<accession>A0A239KR27</accession>
<name>A0A239KR27_9ACTN</name>